<reference evidence="1" key="1">
    <citation type="submission" date="2023-03" db="EMBL/GenBank/DDBJ databases">
        <title>Massive genome expansion in bonnet fungi (Mycena s.s.) driven by repeated elements and novel gene families across ecological guilds.</title>
        <authorList>
            <consortium name="Lawrence Berkeley National Laboratory"/>
            <person name="Harder C.B."/>
            <person name="Miyauchi S."/>
            <person name="Viragh M."/>
            <person name="Kuo A."/>
            <person name="Thoen E."/>
            <person name="Andreopoulos B."/>
            <person name="Lu D."/>
            <person name="Skrede I."/>
            <person name="Drula E."/>
            <person name="Henrissat B."/>
            <person name="Morin E."/>
            <person name="Kohler A."/>
            <person name="Barry K."/>
            <person name="LaButti K."/>
            <person name="Morin E."/>
            <person name="Salamov A."/>
            <person name="Lipzen A."/>
            <person name="Mereny Z."/>
            <person name="Hegedus B."/>
            <person name="Baldrian P."/>
            <person name="Stursova M."/>
            <person name="Weitz H."/>
            <person name="Taylor A."/>
            <person name="Grigoriev I.V."/>
            <person name="Nagy L.G."/>
            <person name="Martin F."/>
            <person name="Kauserud H."/>
        </authorList>
    </citation>
    <scope>NUCLEOTIDE SEQUENCE</scope>
    <source>
        <strain evidence="1">CBHHK188m</strain>
    </source>
</reference>
<dbReference type="Proteomes" id="UP001215280">
    <property type="component" value="Unassembled WGS sequence"/>
</dbReference>
<evidence type="ECO:0000313" key="2">
    <source>
        <dbReference type="Proteomes" id="UP001215280"/>
    </source>
</evidence>
<dbReference type="AlphaFoldDB" id="A0AAD7JCF0"/>
<gene>
    <name evidence="1" type="ORF">DFH07DRAFT_771616</name>
</gene>
<proteinExistence type="predicted"/>
<protein>
    <submittedName>
        <fullName evidence="1">Uncharacterized protein</fullName>
    </submittedName>
</protein>
<accession>A0AAD7JCF0</accession>
<keyword evidence="2" id="KW-1185">Reference proteome</keyword>
<sequence length="124" mass="14020">MPLDTLSICVLEPKRDLSESRHQMIMAGFVMDNEAFADRRVLGDINRLTSKSKGLDVVRRDNESHPLNTEIGIALLRINIPVDSDNENFTSEQCSPAENIVCGFPPEKTVMLMLGRHRWQLEAL</sequence>
<organism evidence="1 2">
    <name type="scientific">Mycena maculata</name>
    <dbReference type="NCBI Taxonomy" id="230809"/>
    <lineage>
        <taxon>Eukaryota</taxon>
        <taxon>Fungi</taxon>
        <taxon>Dikarya</taxon>
        <taxon>Basidiomycota</taxon>
        <taxon>Agaricomycotina</taxon>
        <taxon>Agaricomycetes</taxon>
        <taxon>Agaricomycetidae</taxon>
        <taxon>Agaricales</taxon>
        <taxon>Marasmiineae</taxon>
        <taxon>Mycenaceae</taxon>
        <taxon>Mycena</taxon>
    </lineage>
</organism>
<name>A0AAD7JCF0_9AGAR</name>
<evidence type="ECO:0000313" key="1">
    <source>
        <dbReference type="EMBL" id="KAJ7760823.1"/>
    </source>
</evidence>
<comment type="caution">
    <text evidence="1">The sequence shown here is derived from an EMBL/GenBank/DDBJ whole genome shotgun (WGS) entry which is preliminary data.</text>
</comment>
<dbReference type="EMBL" id="JARJLG010000047">
    <property type="protein sequence ID" value="KAJ7760823.1"/>
    <property type="molecule type" value="Genomic_DNA"/>
</dbReference>